<keyword evidence="2" id="KW-1185">Reference proteome</keyword>
<name>I2GKY9_9BACT</name>
<evidence type="ECO:0000313" key="2">
    <source>
        <dbReference type="Proteomes" id="UP000009309"/>
    </source>
</evidence>
<reference evidence="1 2" key="1">
    <citation type="journal article" date="2012" name="J. Bacteriol.">
        <title>Genome Sequence of the Filamentous Bacterium Fibrisoma limi BUZ 3T.</title>
        <authorList>
            <person name="Filippini M."/>
            <person name="Qi W."/>
            <person name="Jaenicke S."/>
            <person name="Goesmann A."/>
            <person name="Smits T.H."/>
            <person name="Bagheri H.C."/>
        </authorList>
    </citation>
    <scope>NUCLEOTIDE SEQUENCE [LARGE SCALE GENOMIC DNA]</scope>
    <source>
        <strain evidence="2">BUZ 3T</strain>
    </source>
</reference>
<dbReference type="EMBL" id="CAIT01000007">
    <property type="protein sequence ID" value="CCH54565.1"/>
    <property type="molecule type" value="Genomic_DNA"/>
</dbReference>
<dbReference type="AlphaFoldDB" id="I2GKY9"/>
<proteinExistence type="predicted"/>
<comment type="caution">
    <text evidence="1">The sequence shown here is derived from an EMBL/GenBank/DDBJ whole genome shotgun (WGS) entry which is preliminary data.</text>
</comment>
<organism evidence="1 2">
    <name type="scientific">Fibrisoma limi BUZ 3</name>
    <dbReference type="NCBI Taxonomy" id="1185876"/>
    <lineage>
        <taxon>Bacteria</taxon>
        <taxon>Pseudomonadati</taxon>
        <taxon>Bacteroidota</taxon>
        <taxon>Cytophagia</taxon>
        <taxon>Cytophagales</taxon>
        <taxon>Spirosomataceae</taxon>
        <taxon>Fibrisoma</taxon>
    </lineage>
</organism>
<accession>I2GKY9</accession>
<gene>
    <name evidence="1" type="ORF">BN8_03747</name>
</gene>
<protein>
    <submittedName>
        <fullName evidence="1">Uncharacterized protein</fullName>
    </submittedName>
</protein>
<dbReference type="RefSeq" id="WP_009283143.1">
    <property type="nucleotide sequence ID" value="NZ_CAIT01000007.1"/>
</dbReference>
<evidence type="ECO:0000313" key="1">
    <source>
        <dbReference type="EMBL" id="CCH54565.1"/>
    </source>
</evidence>
<dbReference type="Proteomes" id="UP000009309">
    <property type="component" value="Unassembled WGS sequence"/>
</dbReference>
<sequence>MATIQVQIQDDLVQRFGVEAIKRMIDDELAYQRFRLLEEGVQAALQQAEGVNWDKEFEEARQKAFDEYRKKREPNA</sequence>
<dbReference type="OrthoDB" id="9888266at2"/>
<dbReference type="STRING" id="1185876.BN8_03747"/>